<proteinExistence type="inferred from homology"/>
<keyword evidence="4 5" id="KW-0143">Chaperone</keyword>
<dbReference type="GO" id="GO:0016887">
    <property type="term" value="F:ATP hydrolysis activity"/>
    <property type="evidence" value="ECO:0007669"/>
    <property type="project" value="UniProtKB-UniRule"/>
</dbReference>
<dbReference type="GO" id="GO:0051082">
    <property type="term" value="F:unfolded protein binding"/>
    <property type="evidence" value="ECO:0007669"/>
    <property type="project" value="InterPro"/>
</dbReference>
<dbReference type="InterPro" id="IPR018181">
    <property type="entry name" value="Heat_shock_70_CS"/>
</dbReference>
<evidence type="ECO:0000256" key="3">
    <source>
        <dbReference type="ARBA" id="ARBA00022840"/>
    </source>
</evidence>
<dbReference type="Proteomes" id="UP000182719">
    <property type="component" value="Unassembled WGS sequence"/>
</dbReference>
<keyword evidence="3 5" id="KW-0067">ATP-binding</keyword>
<dbReference type="GO" id="GO:0005524">
    <property type="term" value="F:ATP binding"/>
    <property type="evidence" value="ECO:0007669"/>
    <property type="project" value="UniProtKB-KW"/>
</dbReference>
<dbReference type="SUPFAM" id="SSF100920">
    <property type="entry name" value="Heat shock protein 70kD (HSP70), peptide-binding domain"/>
    <property type="match status" value="1"/>
</dbReference>
<comment type="function">
    <text evidence="5">Chaperone involved in the maturation of iron-sulfur cluster-containing proteins. Has a low intrinsic ATPase activity which is markedly stimulated by HscB.</text>
</comment>
<sequence length="615" mass="66266">MSKNGYLQIHDPLKPKGHAVGIDLGTTNSLVASVVQGKPRCLPADEGEAMLLPSVVHYAKDGGVVVGARARKLAPEHPTDTLISVKRFMGRSPEDPETRKLGHYKFFEGPGRVVRFDVAGGQPVTPIEVSGEILRALKRRAESHFAGKVEQAVITVPAYFDEAQRQATKDAGRLAGLEVLRLLNEPTAAALAYGLDKGSQGTFVVYDLGGGTFDVSVLKLVEGIFEVKSTGGDSALGGDDFDRAIAQHVFQSQGQTAPSPAQVAEMLAAARKTKEALTDAPEAELTVSGHRQLVRREAFEAWIQPLVQKTGTVCRRALKDAGITAAELDGVILVGGATRVPAVRRYVAELFGREPLGDIDPDQVVALGAAVQADLLTNEDRQDEVLLLDVIPLSLGLETMGGIVEKLIPRNSTIPIAAAQVFTTFKDGQTGLDIHVLQGEREAVEDCRSLSRFRLSGIPPMAAGMGRVEVRFQVDADGILSVTAQEQSTGVTQSITVKPSHGLTDEEVERMLLDSIDHAEDDIQLRQMREQRVEAERVLMDATKQLTEHGALLQEGERATIEAALERVRVLAQGQDSHALKEAIHAVDEASRAFVERVMNQAISKVVAGHSVEEY</sequence>
<dbReference type="InterPro" id="IPR013126">
    <property type="entry name" value="Hsp_70_fam"/>
</dbReference>
<dbReference type="PANTHER" id="PTHR19375">
    <property type="entry name" value="HEAT SHOCK PROTEIN 70KDA"/>
    <property type="match status" value="1"/>
</dbReference>
<evidence type="ECO:0000313" key="8">
    <source>
        <dbReference type="Proteomes" id="UP000182719"/>
    </source>
</evidence>
<dbReference type="PROSITE" id="PS00297">
    <property type="entry name" value="HSP70_1"/>
    <property type="match status" value="1"/>
</dbReference>
<dbReference type="InterPro" id="IPR043129">
    <property type="entry name" value="ATPase_NBD"/>
</dbReference>
<evidence type="ECO:0000256" key="4">
    <source>
        <dbReference type="ARBA" id="ARBA00023186"/>
    </source>
</evidence>
<protein>
    <recommendedName>
        <fullName evidence="5">Chaperone protein HscA homolog</fullName>
    </recommendedName>
</protein>
<keyword evidence="2 5" id="KW-0547">Nucleotide-binding</keyword>
<dbReference type="FunFam" id="2.60.34.10:FF:000005">
    <property type="entry name" value="Chaperone protein HscA homolog"/>
    <property type="match status" value="1"/>
</dbReference>
<organism evidence="7 8">
    <name type="scientific">Stigmatella aurantiaca</name>
    <dbReference type="NCBI Taxonomy" id="41"/>
    <lineage>
        <taxon>Bacteria</taxon>
        <taxon>Pseudomonadati</taxon>
        <taxon>Myxococcota</taxon>
        <taxon>Myxococcia</taxon>
        <taxon>Myxococcales</taxon>
        <taxon>Cystobacterineae</taxon>
        <taxon>Archangiaceae</taxon>
        <taxon>Stigmatella</taxon>
    </lineage>
</organism>
<name>A0A1H7RMA2_STIAU</name>
<reference evidence="8" key="1">
    <citation type="submission" date="2016-10" db="EMBL/GenBank/DDBJ databases">
        <authorList>
            <person name="Varghese N."/>
            <person name="Submissions S."/>
        </authorList>
    </citation>
    <scope>NUCLEOTIDE SEQUENCE [LARGE SCALE GENOMIC DNA]</scope>
    <source>
        <strain evidence="8">DSM 17044</strain>
    </source>
</reference>
<dbReference type="NCBIfam" id="TIGR01991">
    <property type="entry name" value="HscA"/>
    <property type="match status" value="1"/>
</dbReference>
<evidence type="ECO:0000256" key="5">
    <source>
        <dbReference type="HAMAP-Rule" id="MF_00679"/>
    </source>
</evidence>
<dbReference type="SUPFAM" id="SSF53067">
    <property type="entry name" value="Actin-like ATPase domain"/>
    <property type="match status" value="2"/>
</dbReference>
<dbReference type="PROSITE" id="PS00329">
    <property type="entry name" value="HSP70_2"/>
    <property type="match status" value="1"/>
</dbReference>
<dbReference type="RefSeq" id="WP_075007154.1">
    <property type="nucleotide sequence ID" value="NZ_FOAP01000007.1"/>
</dbReference>
<dbReference type="Gene3D" id="1.20.1270.10">
    <property type="match status" value="1"/>
</dbReference>
<dbReference type="AlphaFoldDB" id="A0A1H7RMA2"/>
<accession>A0A1H7RMA2</accession>
<dbReference type="SUPFAM" id="SSF100934">
    <property type="entry name" value="Heat shock protein 70kD (HSP70), C-terminal subdomain"/>
    <property type="match status" value="1"/>
</dbReference>
<dbReference type="GO" id="GO:0016226">
    <property type="term" value="P:iron-sulfur cluster assembly"/>
    <property type="evidence" value="ECO:0007669"/>
    <property type="project" value="InterPro"/>
</dbReference>
<dbReference type="InterPro" id="IPR029047">
    <property type="entry name" value="HSP70_peptide-bd_sf"/>
</dbReference>
<dbReference type="Gene3D" id="2.60.34.10">
    <property type="entry name" value="Substrate Binding Domain Of DNAk, Chain A, domain 1"/>
    <property type="match status" value="1"/>
</dbReference>
<evidence type="ECO:0000313" key="7">
    <source>
        <dbReference type="EMBL" id="SEL61292.1"/>
    </source>
</evidence>
<dbReference type="NCBIfam" id="NF003520">
    <property type="entry name" value="PRK05183.1"/>
    <property type="match status" value="1"/>
</dbReference>
<dbReference type="InterPro" id="IPR029048">
    <property type="entry name" value="HSP70_C_sf"/>
</dbReference>
<evidence type="ECO:0000256" key="6">
    <source>
        <dbReference type="RuleBase" id="RU003322"/>
    </source>
</evidence>
<dbReference type="Gene3D" id="3.90.640.10">
    <property type="entry name" value="Actin, Chain A, domain 4"/>
    <property type="match status" value="1"/>
</dbReference>
<evidence type="ECO:0000256" key="1">
    <source>
        <dbReference type="ARBA" id="ARBA00007381"/>
    </source>
</evidence>
<gene>
    <name evidence="5" type="primary">hscA</name>
    <name evidence="7" type="ORF">SAMN05444354_107101</name>
</gene>
<dbReference type="PROSITE" id="PS01036">
    <property type="entry name" value="HSP70_3"/>
    <property type="match status" value="1"/>
</dbReference>
<dbReference type="InterPro" id="IPR010236">
    <property type="entry name" value="ISC_FeS_clus_asmbl_HscA"/>
</dbReference>
<dbReference type="PRINTS" id="PR00301">
    <property type="entry name" value="HEATSHOCK70"/>
</dbReference>
<keyword evidence="8" id="KW-1185">Reference proteome</keyword>
<dbReference type="Pfam" id="PF00012">
    <property type="entry name" value="HSP70"/>
    <property type="match status" value="1"/>
</dbReference>
<dbReference type="Gene3D" id="3.30.420.40">
    <property type="match status" value="2"/>
</dbReference>
<evidence type="ECO:0000256" key="2">
    <source>
        <dbReference type="ARBA" id="ARBA00022741"/>
    </source>
</evidence>
<dbReference type="GO" id="GO:0140662">
    <property type="term" value="F:ATP-dependent protein folding chaperone"/>
    <property type="evidence" value="ECO:0007669"/>
    <property type="project" value="InterPro"/>
</dbReference>
<dbReference type="HAMAP" id="MF_00679">
    <property type="entry name" value="HscA"/>
    <property type="match status" value="1"/>
</dbReference>
<dbReference type="EMBL" id="FOAP01000007">
    <property type="protein sequence ID" value="SEL61292.1"/>
    <property type="molecule type" value="Genomic_DNA"/>
</dbReference>
<dbReference type="OrthoDB" id="9766019at2"/>
<comment type="similarity">
    <text evidence="1 5 6">Belongs to the heat shock protein 70 family.</text>
</comment>